<dbReference type="RefSeq" id="WP_264732747.1">
    <property type="nucleotide sequence ID" value="NZ_JAPDNR010000001.1"/>
</dbReference>
<evidence type="ECO:0000313" key="1">
    <source>
        <dbReference type="EMBL" id="MCW3485930.1"/>
    </source>
</evidence>
<organism evidence="1 2">
    <name type="scientific">Chitinophaga nivalis</name>
    <dbReference type="NCBI Taxonomy" id="2991709"/>
    <lineage>
        <taxon>Bacteria</taxon>
        <taxon>Pseudomonadati</taxon>
        <taxon>Bacteroidota</taxon>
        <taxon>Chitinophagia</taxon>
        <taxon>Chitinophagales</taxon>
        <taxon>Chitinophagaceae</taxon>
        <taxon>Chitinophaga</taxon>
    </lineage>
</organism>
<keyword evidence="2" id="KW-1185">Reference proteome</keyword>
<reference evidence="1 2" key="1">
    <citation type="submission" date="2022-10" db="EMBL/GenBank/DDBJ databases">
        <title>Chitinophaga nivalis PC15 sp. nov., isolated from Pyeongchang county, South Korea.</title>
        <authorList>
            <person name="Trinh H.N."/>
        </authorList>
    </citation>
    <scope>NUCLEOTIDE SEQUENCE [LARGE SCALE GENOMIC DNA]</scope>
    <source>
        <strain evidence="1 2">PC14</strain>
    </source>
</reference>
<protein>
    <submittedName>
        <fullName evidence="1">Uncharacterized protein</fullName>
    </submittedName>
</protein>
<accession>A0ABT3IPP1</accession>
<gene>
    <name evidence="1" type="ORF">OL497_18645</name>
</gene>
<dbReference type="EMBL" id="JAPDNS010000002">
    <property type="protein sequence ID" value="MCW3485930.1"/>
    <property type="molecule type" value="Genomic_DNA"/>
</dbReference>
<sequence>MRKNYYYTFGSTATDLQIIVDLLQDKLDLLFEPHESSYFGNYYKYSGLYADSIIIKSNFNTAENDWTDEGLKEYTTLIDVSNIHGRNADKLSKSTYLIRAFRNMSDITLLKEKIIEEV</sequence>
<proteinExistence type="predicted"/>
<dbReference type="Proteomes" id="UP001207742">
    <property type="component" value="Unassembled WGS sequence"/>
</dbReference>
<name>A0ABT3IPP1_9BACT</name>
<evidence type="ECO:0000313" key="2">
    <source>
        <dbReference type="Proteomes" id="UP001207742"/>
    </source>
</evidence>
<comment type="caution">
    <text evidence="1">The sequence shown here is derived from an EMBL/GenBank/DDBJ whole genome shotgun (WGS) entry which is preliminary data.</text>
</comment>